<feature type="transmembrane region" description="Helical" evidence="3">
    <location>
        <begin position="319"/>
        <end position="343"/>
    </location>
</feature>
<dbReference type="InterPro" id="IPR036259">
    <property type="entry name" value="MFS_trans_sf"/>
</dbReference>
<organism evidence="4 5">
    <name type="scientific">Ditylenchus destructor</name>
    <dbReference type="NCBI Taxonomy" id="166010"/>
    <lineage>
        <taxon>Eukaryota</taxon>
        <taxon>Metazoa</taxon>
        <taxon>Ecdysozoa</taxon>
        <taxon>Nematoda</taxon>
        <taxon>Chromadorea</taxon>
        <taxon>Rhabditida</taxon>
        <taxon>Tylenchina</taxon>
        <taxon>Tylenchomorpha</taxon>
        <taxon>Sphaerularioidea</taxon>
        <taxon>Anguinidae</taxon>
        <taxon>Anguininae</taxon>
        <taxon>Ditylenchus</taxon>
    </lineage>
</organism>
<feature type="transmembrane region" description="Helical" evidence="3">
    <location>
        <begin position="262"/>
        <end position="279"/>
    </location>
</feature>
<feature type="transmembrane region" description="Helical" evidence="3">
    <location>
        <begin position="719"/>
        <end position="742"/>
    </location>
</feature>
<name>A0AAD4R3J1_9BILA</name>
<keyword evidence="5" id="KW-1185">Reference proteome</keyword>
<feature type="transmembrane region" description="Helical" evidence="3">
    <location>
        <begin position="230"/>
        <end position="250"/>
    </location>
</feature>
<reference evidence="4" key="1">
    <citation type="submission" date="2022-01" db="EMBL/GenBank/DDBJ databases">
        <title>Genome Sequence Resource for Two Populations of Ditylenchus destructor, the Migratory Endoparasitic Phytonematode.</title>
        <authorList>
            <person name="Zhang H."/>
            <person name="Lin R."/>
            <person name="Xie B."/>
        </authorList>
    </citation>
    <scope>NUCLEOTIDE SEQUENCE</scope>
    <source>
        <strain evidence="4">BazhouSP</strain>
    </source>
</reference>
<accession>A0AAD4R3J1</accession>
<feature type="transmembrane region" description="Helical" evidence="3">
    <location>
        <begin position="812"/>
        <end position="834"/>
    </location>
</feature>
<sequence length="989" mass="107590">MAVPPCSDSPQPDEHTPVQPADESSGKSVKNFESEESASKVQTDDVNAANDSSSSEGTLVDGETNGIPTVVVKGETTPASPGVPVKNHMPMTQTRAEERDNGTQQEEEKAANGRPGSIMTSLRATHNSSECAAADDENGQSFSGSLDDERDTTTLPDGDYHNSTFSINDLHGEGFRHETLVDHLPIAPDGGYGWVIVAAAFVSNFIIDGISNSFGPFMASYQESFKATKAATSVIGSLLVGFYLLSGPVAGGLLNKYESRKVVIAGTLLSSSAFLLSTLSPNIFVFYILYGILGGIGFGFIFLPAIVAVSQYFETKRALATGISVSGSGCGTFVMPLLCSYLIPNFGWRITLCVLAVMLLICAFCGTFYKPLPIPEGQVMMSEEMKQQQLLAALSRAEMDSSRDNDGEDDHRSTCSDGNDEEVGTNTAGGSPFKRNTFRTNSQSTNHPDKEDGQPLLNNAEFIAHQMSLPEDCGGDELTPTARVQLSPISEYRPLNKSRAGSQYQQHSNANGTIADSKFAVGPRTRKATLTSMNSNFTSIAGGIDMRLSRPNLSSQLSRVSARSYAQSLSRISQSHFNSHLSIKGADSVLSVALSGVDPKEFNRPMSRRDVFLQGSIRNLREFAEEGSNYKAYRESQISIPLSVLSHSVTKTTQAVDIADLSSKFGSRYSEVPGGPLIPPELQEILPLEDENKYFRWIPLPIRTAFADMIDINLLKEPIMLLICLSNMLGMIGFYVPFVFLIDLSLARQSTMPQATFLLSIIGITNTFGRVFFGWVADRQWVTALAINNWSLICCGILTIICPLLPNYQWLCFYAGLFGFIVAAYICLTSIVLSDLLGVDRLTNSFGLLVVSRGISSLLGTPLAGIVYDMTSSYDASFYFAGSLILLSGLVSCIIPVVHKHERSKLKNEGDYFPAAKEADNQSGKLSVLTERSEENLTEYQRTIQSLQQQKQLIRELEEYKKLTNGNTKVEEVNEENVDGDMGTTARNA</sequence>
<feature type="compositionally biased region" description="Basic and acidic residues" evidence="2">
    <location>
        <begin position="397"/>
        <end position="414"/>
    </location>
</feature>
<evidence type="ECO:0000256" key="2">
    <source>
        <dbReference type="SAM" id="MobiDB-lite"/>
    </source>
</evidence>
<keyword evidence="3" id="KW-0472">Membrane</keyword>
<feature type="transmembrane region" description="Helical" evidence="3">
    <location>
        <begin position="785"/>
        <end position="806"/>
    </location>
</feature>
<gene>
    <name evidence="4" type="ORF">DdX_09006</name>
</gene>
<dbReference type="EMBL" id="JAKKPZ010000015">
    <property type="protein sequence ID" value="KAI1713491.1"/>
    <property type="molecule type" value="Genomic_DNA"/>
</dbReference>
<dbReference type="AlphaFoldDB" id="A0AAD4R3J1"/>
<dbReference type="InterPro" id="IPR050327">
    <property type="entry name" value="Proton-linked_MCT"/>
</dbReference>
<feature type="transmembrane region" description="Helical" evidence="3">
    <location>
        <begin position="285"/>
        <end position="307"/>
    </location>
</feature>
<feature type="region of interest" description="Disordered" evidence="2">
    <location>
        <begin position="1"/>
        <end position="161"/>
    </location>
</feature>
<feature type="compositionally biased region" description="Polar residues" evidence="2">
    <location>
        <begin position="39"/>
        <end position="51"/>
    </location>
</feature>
<keyword evidence="1" id="KW-0175">Coiled coil</keyword>
<feature type="transmembrane region" description="Helical" evidence="3">
    <location>
        <begin position="878"/>
        <end position="898"/>
    </location>
</feature>
<dbReference type="SUPFAM" id="SSF103473">
    <property type="entry name" value="MFS general substrate transporter"/>
    <property type="match status" value="1"/>
</dbReference>
<dbReference type="Pfam" id="PF07690">
    <property type="entry name" value="MFS_1"/>
    <property type="match status" value="2"/>
</dbReference>
<dbReference type="Proteomes" id="UP001201812">
    <property type="component" value="Unassembled WGS sequence"/>
</dbReference>
<dbReference type="PANTHER" id="PTHR11360:SF286">
    <property type="entry name" value="GH22266P"/>
    <property type="match status" value="1"/>
</dbReference>
<evidence type="ECO:0000256" key="1">
    <source>
        <dbReference type="SAM" id="Coils"/>
    </source>
</evidence>
<dbReference type="GO" id="GO:0008028">
    <property type="term" value="F:monocarboxylic acid transmembrane transporter activity"/>
    <property type="evidence" value="ECO:0007669"/>
    <property type="project" value="TreeGrafter"/>
</dbReference>
<keyword evidence="3" id="KW-0812">Transmembrane</keyword>
<feature type="transmembrane region" description="Helical" evidence="3">
    <location>
        <begin position="192"/>
        <end position="210"/>
    </location>
</feature>
<feature type="compositionally biased region" description="Polar residues" evidence="2">
    <location>
        <begin position="118"/>
        <end position="130"/>
    </location>
</feature>
<dbReference type="Gene3D" id="1.20.1250.20">
    <property type="entry name" value="MFS general substrate transporter like domains"/>
    <property type="match status" value="2"/>
</dbReference>
<feature type="compositionally biased region" description="Basic and acidic residues" evidence="2">
    <location>
        <begin position="95"/>
        <end position="111"/>
    </location>
</feature>
<protein>
    <submittedName>
        <fullName evidence="4">Major facilitator superfamily domain-containing protein</fullName>
    </submittedName>
</protein>
<comment type="caution">
    <text evidence="4">The sequence shown here is derived from an EMBL/GenBank/DDBJ whole genome shotgun (WGS) entry which is preliminary data.</text>
</comment>
<keyword evidence="3" id="KW-1133">Transmembrane helix</keyword>
<dbReference type="InterPro" id="IPR011701">
    <property type="entry name" value="MFS"/>
</dbReference>
<feature type="region of interest" description="Disordered" evidence="2">
    <location>
        <begin position="396"/>
        <end position="455"/>
    </location>
</feature>
<feature type="coiled-coil region" evidence="1">
    <location>
        <begin position="930"/>
        <end position="960"/>
    </location>
</feature>
<evidence type="ECO:0000256" key="3">
    <source>
        <dbReference type="SAM" id="Phobius"/>
    </source>
</evidence>
<evidence type="ECO:0000313" key="5">
    <source>
        <dbReference type="Proteomes" id="UP001201812"/>
    </source>
</evidence>
<proteinExistence type="predicted"/>
<evidence type="ECO:0000313" key="4">
    <source>
        <dbReference type="EMBL" id="KAI1713491.1"/>
    </source>
</evidence>
<dbReference type="PANTHER" id="PTHR11360">
    <property type="entry name" value="MONOCARBOXYLATE TRANSPORTER"/>
    <property type="match status" value="1"/>
</dbReference>
<feature type="transmembrane region" description="Helical" evidence="3">
    <location>
        <begin position="754"/>
        <end position="773"/>
    </location>
</feature>
<feature type="transmembrane region" description="Helical" evidence="3">
    <location>
        <begin position="349"/>
        <end position="369"/>
    </location>
</feature>